<evidence type="ECO:0000256" key="4">
    <source>
        <dbReference type="HAMAP-Rule" id="MF_02126"/>
    </source>
</evidence>
<dbReference type="RefSeq" id="WP_267773676.1">
    <property type="nucleotide sequence ID" value="NZ_JAPNKE010000002.1"/>
</dbReference>
<keyword evidence="8" id="KW-1185">Reference proteome</keyword>
<keyword evidence="2 4" id="KW-0808">Transferase</keyword>
<dbReference type="InterPro" id="IPR029063">
    <property type="entry name" value="SAM-dependent_MTases_sf"/>
</dbReference>
<evidence type="ECO:0000259" key="5">
    <source>
        <dbReference type="Pfam" id="PF13649"/>
    </source>
</evidence>
<dbReference type="InterPro" id="IPR041698">
    <property type="entry name" value="Methyltransf_25"/>
</dbReference>
<dbReference type="NCBIfam" id="TIGR00536">
    <property type="entry name" value="hemK_fam"/>
    <property type="match status" value="1"/>
</dbReference>
<dbReference type="GO" id="GO:0032259">
    <property type="term" value="P:methylation"/>
    <property type="evidence" value="ECO:0007669"/>
    <property type="project" value="UniProtKB-KW"/>
</dbReference>
<evidence type="ECO:0000259" key="6">
    <source>
        <dbReference type="Pfam" id="PF17827"/>
    </source>
</evidence>
<dbReference type="Pfam" id="PF13649">
    <property type="entry name" value="Methyltransf_25"/>
    <property type="match status" value="1"/>
</dbReference>
<evidence type="ECO:0000313" key="8">
    <source>
        <dbReference type="Proteomes" id="UP001150924"/>
    </source>
</evidence>
<proteinExistence type="inferred from homology"/>
<gene>
    <name evidence="4 7" type="primary">prmC</name>
    <name evidence="7" type="ORF">OV079_34780</name>
</gene>
<keyword evidence="3 4" id="KW-0949">S-adenosyl-L-methionine</keyword>
<comment type="function">
    <text evidence="4">Methylates the class 1 translation termination release factors RF1/PrfA and RF2/PrfB on the glutamine residue of the universally conserved GGQ motif.</text>
</comment>
<comment type="caution">
    <text evidence="4">Lacks conserved residue(s) required for the propagation of feature annotation.</text>
</comment>
<dbReference type="Gene3D" id="1.10.8.10">
    <property type="entry name" value="DNA helicase RuvA subunit, C-terminal domain"/>
    <property type="match status" value="1"/>
</dbReference>
<feature type="binding site" evidence="4">
    <location>
        <position position="206"/>
    </location>
    <ligand>
        <name>S-adenosyl-L-methionine</name>
        <dbReference type="ChEBI" id="CHEBI:59789"/>
    </ligand>
</feature>
<dbReference type="InterPro" id="IPR050320">
    <property type="entry name" value="N5-glutamine_MTase"/>
</dbReference>
<dbReference type="PANTHER" id="PTHR18895">
    <property type="entry name" value="HEMK METHYLTRANSFERASE"/>
    <property type="match status" value="1"/>
</dbReference>
<reference evidence="7" key="1">
    <citation type="submission" date="2022-11" db="EMBL/GenBank/DDBJ databases">
        <title>Minimal conservation of predation-associated metabolite biosynthetic gene clusters underscores biosynthetic potential of Myxococcota including descriptions for ten novel species: Archangium lansinium sp. nov., Myxococcus landrumus sp. nov., Nannocystis bai.</title>
        <authorList>
            <person name="Ahearne A."/>
            <person name="Stevens C."/>
            <person name="Phillips K."/>
        </authorList>
    </citation>
    <scope>NUCLEOTIDE SEQUENCE</scope>
    <source>
        <strain evidence="7">Na p29</strain>
    </source>
</reference>
<evidence type="ECO:0000313" key="7">
    <source>
        <dbReference type="EMBL" id="MCY1010644.1"/>
    </source>
</evidence>
<dbReference type="InterPro" id="IPR040758">
    <property type="entry name" value="PrmC_N"/>
</dbReference>
<name>A0A9X3EW93_9BACT</name>
<dbReference type="Pfam" id="PF17827">
    <property type="entry name" value="PrmC_N"/>
    <property type="match status" value="1"/>
</dbReference>
<accession>A0A9X3EW93</accession>
<dbReference type="InterPro" id="IPR004556">
    <property type="entry name" value="HemK-like"/>
</dbReference>
<dbReference type="PANTHER" id="PTHR18895:SF74">
    <property type="entry name" value="MTRF1L RELEASE FACTOR GLUTAMINE METHYLTRANSFERASE"/>
    <property type="match status" value="1"/>
</dbReference>
<dbReference type="EC" id="2.1.1.297" evidence="4"/>
<comment type="catalytic activity">
    <reaction evidence="4">
        <text>L-glutaminyl-[peptide chain release factor] + S-adenosyl-L-methionine = N(5)-methyl-L-glutaminyl-[peptide chain release factor] + S-adenosyl-L-homocysteine + H(+)</text>
        <dbReference type="Rhea" id="RHEA:42896"/>
        <dbReference type="Rhea" id="RHEA-COMP:10271"/>
        <dbReference type="Rhea" id="RHEA-COMP:10272"/>
        <dbReference type="ChEBI" id="CHEBI:15378"/>
        <dbReference type="ChEBI" id="CHEBI:30011"/>
        <dbReference type="ChEBI" id="CHEBI:57856"/>
        <dbReference type="ChEBI" id="CHEBI:59789"/>
        <dbReference type="ChEBI" id="CHEBI:61891"/>
        <dbReference type="EC" id="2.1.1.297"/>
    </reaction>
</comment>
<dbReference type="Proteomes" id="UP001150924">
    <property type="component" value="Unassembled WGS sequence"/>
</dbReference>
<sequence>MSSASPTRPARQQLWTVQEVLQWTFERFERAGFGEARADAQHLVAQALGCTRMQIFLRYDALVDDDQRTTLRELIRRRLAREPVAYIAGKRGFHGLGLELAVDRRVLIPRPETEHLVDWLLELLPPPPPPYPLHVLDVGTGSGAIALAVKHARRDVDVTAVDVSPDALAVARENAARLGLQVEFVRGDLLRGVTVPAGGFAAIAANLPYIASPEIAELQPEVRDYEPRLALDGGRDGLDLVRRLIDQCAAPGVLTGEGRLFLEIGLGQAEATRELLLARGYEAVEIRRDAAGIDRVVSGAAPLG</sequence>
<dbReference type="HAMAP" id="MF_02126">
    <property type="entry name" value="RF_methyltr_PrmC"/>
    <property type="match status" value="1"/>
</dbReference>
<dbReference type="CDD" id="cd02440">
    <property type="entry name" value="AdoMet_MTases"/>
    <property type="match status" value="1"/>
</dbReference>
<keyword evidence="1 4" id="KW-0489">Methyltransferase</keyword>
<dbReference type="GO" id="GO:0102559">
    <property type="term" value="F:peptide chain release factor N(5)-glutamine methyltransferase activity"/>
    <property type="evidence" value="ECO:0007669"/>
    <property type="project" value="UniProtKB-EC"/>
</dbReference>
<dbReference type="SUPFAM" id="SSF53335">
    <property type="entry name" value="S-adenosyl-L-methionine-dependent methyltransferases"/>
    <property type="match status" value="1"/>
</dbReference>
<dbReference type="EMBL" id="JAPNKE010000002">
    <property type="protein sequence ID" value="MCY1010644.1"/>
    <property type="molecule type" value="Genomic_DNA"/>
</dbReference>
<dbReference type="Gene3D" id="3.40.50.150">
    <property type="entry name" value="Vaccinia Virus protein VP39"/>
    <property type="match status" value="1"/>
</dbReference>
<organism evidence="7 8">
    <name type="scientific">Nannocystis pusilla</name>
    <dbReference type="NCBI Taxonomy" id="889268"/>
    <lineage>
        <taxon>Bacteria</taxon>
        <taxon>Pseudomonadati</taxon>
        <taxon>Myxococcota</taxon>
        <taxon>Polyangia</taxon>
        <taxon>Nannocystales</taxon>
        <taxon>Nannocystaceae</taxon>
        <taxon>Nannocystis</taxon>
    </lineage>
</organism>
<comment type="similarity">
    <text evidence="4">Belongs to the protein N5-glutamine methyltransferase family. PrmC subfamily.</text>
</comment>
<evidence type="ECO:0000256" key="2">
    <source>
        <dbReference type="ARBA" id="ARBA00022679"/>
    </source>
</evidence>
<protein>
    <recommendedName>
        <fullName evidence="4">Release factor glutamine methyltransferase</fullName>
        <shortName evidence="4">RF MTase</shortName>
        <ecNumber evidence="4">2.1.1.297</ecNumber>
    </recommendedName>
    <alternativeName>
        <fullName evidence="4">N5-glutamine methyltransferase PrmC</fullName>
    </alternativeName>
    <alternativeName>
        <fullName evidence="4">Protein-(glutamine-N5) MTase PrmC</fullName>
    </alternativeName>
    <alternativeName>
        <fullName evidence="4">Protein-glutamine N-methyltransferase PrmC</fullName>
    </alternativeName>
</protein>
<evidence type="ECO:0000256" key="1">
    <source>
        <dbReference type="ARBA" id="ARBA00022603"/>
    </source>
</evidence>
<feature type="domain" description="Release factor glutamine methyltransferase N-terminal" evidence="6">
    <location>
        <begin position="19"/>
        <end position="89"/>
    </location>
</feature>
<evidence type="ECO:0000256" key="3">
    <source>
        <dbReference type="ARBA" id="ARBA00022691"/>
    </source>
</evidence>
<dbReference type="InterPro" id="IPR019874">
    <property type="entry name" value="RF_methyltr_PrmC"/>
</dbReference>
<comment type="caution">
    <text evidence="7">The sequence shown here is derived from an EMBL/GenBank/DDBJ whole genome shotgun (WGS) entry which is preliminary data.</text>
</comment>
<dbReference type="AlphaFoldDB" id="A0A9X3EW93"/>
<feature type="binding site" evidence="4">
    <location>
        <position position="162"/>
    </location>
    <ligand>
        <name>S-adenosyl-L-methionine</name>
        <dbReference type="ChEBI" id="CHEBI:59789"/>
    </ligand>
</feature>
<feature type="domain" description="Methyltransferase" evidence="5">
    <location>
        <begin position="135"/>
        <end position="222"/>
    </location>
</feature>
<feature type="binding site" evidence="4">
    <location>
        <begin position="139"/>
        <end position="143"/>
    </location>
    <ligand>
        <name>S-adenosyl-L-methionine</name>
        <dbReference type="ChEBI" id="CHEBI:59789"/>
    </ligand>
</feature>
<dbReference type="NCBIfam" id="TIGR03534">
    <property type="entry name" value="RF_mod_PrmC"/>
    <property type="match status" value="1"/>
</dbReference>